<dbReference type="EMBL" id="CAFBAA010000051">
    <property type="protein sequence ID" value="CAB4845235.1"/>
    <property type="molecule type" value="Genomic_DNA"/>
</dbReference>
<dbReference type="PROSITE" id="PS50850">
    <property type="entry name" value="MFS"/>
    <property type="match status" value="1"/>
</dbReference>
<evidence type="ECO:0000256" key="5">
    <source>
        <dbReference type="ARBA" id="ARBA00022692"/>
    </source>
</evidence>
<dbReference type="Gene3D" id="1.20.1720.10">
    <property type="entry name" value="Multidrug resistance protein D"/>
    <property type="match status" value="1"/>
</dbReference>
<dbReference type="CDD" id="cd17321">
    <property type="entry name" value="MFS_MMR_MDR_like"/>
    <property type="match status" value="1"/>
</dbReference>
<feature type="transmembrane region" description="Helical" evidence="8">
    <location>
        <begin position="75"/>
        <end position="93"/>
    </location>
</feature>
<dbReference type="InterPro" id="IPR004638">
    <property type="entry name" value="EmrB-like"/>
</dbReference>
<dbReference type="InterPro" id="IPR011701">
    <property type="entry name" value="MFS"/>
</dbReference>
<dbReference type="PANTHER" id="PTHR42718:SF9">
    <property type="entry name" value="MAJOR FACILITATOR SUPERFAMILY MULTIDRUG TRANSPORTER MFSC"/>
    <property type="match status" value="1"/>
</dbReference>
<feature type="transmembrane region" description="Helical" evidence="8">
    <location>
        <begin position="493"/>
        <end position="511"/>
    </location>
</feature>
<dbReference type="NCBIfam" id="TIGR00711">
    <property type="entry name" value="efflux_EmrB"/>
    <property type="match status" value="1"/>
</dbReference>
<keyword evidence="7 8" id="KW-0472">Membrane</keyword>
<evidence type="ECO:0000256" key="7">
    <source>
        <dbReference type="ARBA" id="ARBA00023136"/>
    </source>
</evidence>
<feature type="transmembrane region" description="Helical" evidence="8">
    <location>
        <begin position="160"/>
        <end position="182"/>
    </location>
</feature>
<feature type="transmembrane region" description="Helical" evidence="8">
    <location>
        <begin position="233"/>
        <end position="256"/>
    </location>
</feature>
<dbReference type="EMBL" id="CAFBRC010000021">
    <property type="protein sequence ID" value="CAB5073528.1"/>
    <property type="molecule type" value="Genomic_DNA"/>
</dbReference>
<dbReference type="Gene3D" id="1.20.1250.20">
    <property type="entry name" value="MFS general substrate transporter like domains"/>
    <property type="match status" value="1"/>
</dbReference>
<dbReference type="GO" id="GO:0005886">
    <property type="term" value="C:plasma membrane"/>
    <property type="evidence" value="ECO:0007669"/>
    <property type="project" value="UniProtKB-SubCell"/>
</dbReference>
<accession>A0A6J7BJ55</accession>
<keyword evidence="3" id="KW-0813">Transport</keyword>
<feature type="transmembrane region" description="Helical" evidence="8">
    <location>
        <begin position="46"/>
        <end position="63"/>
    </location>
</feature>
<dbReference type="EMBL" id="CAEZXB010000017">
    <property type="protein sequence ID" value="CAB4678728.1"/>
    <property type="molecule type" value="Genomic_DNA"/>
</dbReference>
<evidence type="ECO:0000313" key="11">
    <source>
        <dbReference type="EMBL" id="CAB4688641.1"/>
    </source>
</evidence>
<feature type="transmembrane region" description="Helical" evidence="8">
    <location>
        <begin position="373"/>
        <end position="398"/>
    </location>
</feature>
<evidence type="ECO:0000313" key="13">
    <source>
        <dbReference type="EMBL" id="CAB5073528.1"/>
    </source>
</evidence>
<keyword evidence="6 8" id="KW-1133">Transmembrane helix</keyword>
<feature type="transmembrane region" description="Helical" evidence="8">
    <location>
        <begin position="99"/>
        <end position="120"/>
    </location>
</feature>
<keyword evidence="4" id="KW-1003">Cell membrane</keyword>
<keyword evidence="5 8" id="KW-0812">Transmembrane</keyword>
<feature type="domain" description="Major facilitator superfamily (MFS) profile" evidence="9">
    <location>
        <begin position="8"/>
        <end position="520"/>
    </location>
</feature>
<evidence type="ECO:0000256" key="3">
    <source>
        <dbReference type="ARBA" id="ARBA00022448"/>
    </source>
</evidence>
<proteinExistence type="inferred from homology"/>
<evidence type="ECO:0000256" key="6">
    <source>
        <dbReference type="ARBA" id="ARBA00022989"/>
    </source>
</evidence>
<feature type="transmembrane region" description="Helical" evidence="8">
    <location>
        <begin position="194"/>
        <end position="213"/>
    </location>
</feature>
<feature type="transmembrane region" description="Helical" evidence="8">
    <location>
        <begin position="419"/>
        <end position="437"/>
    </location>
</feature>
<dbReference type="PANTHER" id="PTHR42718">
    <property type="entry name" value="MAJOR FACILITATOR SUPERFAMILY MULTIDRUG TRANSPORTER MFSC"/>
    <property type="match status" value="1"/>
</dbReference>
<comment type="similarity">
    <text evidence="2">Belongs to the major facilitator superfamily. EmrB family.</text>
</comment>
<dbReference type="GO" id="GO:0022857">
    <property type="term" value="F:transmembrane transporter activity"/>
    <property type="evidence" value="ECO:0007669"/>
    <property type="project" value="InterPro"/>
</dbReference>
<name>A0A6J7BJ55_9ZZZZ</name>
<organism evidence="12">
    <name type="scientific">freshwater metagenome</name>
    <dbReference type="NCBI Taxonomy" id="449393"/>
    <lineage>
        <taxon>unclassified sequences</taxon>
        <taxon>metagenomes</taxon>
        <taxon>ecological metagenomes</taxon>
    </lineage>
</organism>
<reference evidence="12" key="1">
    <citation type="submission" date="2020-05" db="EMBL/GenBank/DDBJ databases">
        <authorList>
            <person name="Chiriac C."/>
            <person name="Salcher M."/>
            <person name="Ghai R."/>
            <person name="Kavagutti S V."/>
        </authorList>
    </citation>
    <scope>NUCLEOTIDE SEQUENCE</scope>
</reference>
<dbReference type="Pfam" id="PF07690">
    <property type="entry name" value="MFS_1"/>
    <property type="match status" value="1"/>
</dbReference>
<feature type="transmembrane region" description="Helical" evidence="8">
    <location>
        <begin position="312"/>
        <end position="334"/>
    </location>
</feature>
<dbReference type="SUPFAM" id="SSF103473">
    <property type="entry name" value="MFS general substrate transporter"/>
    <property type="match status" value="2"/>
</dbReference>
<evidence type="ECO:0000256" key="8">
    <source>
        <dbReference type="SAM" id="Phobius"/>
    </source>
</evidence>
<evidence type="ECO:0000259" key="9">
    <source>
        <dbReference type="PROSITE" id="PS50850"/>
    </source>
</evidence>
<protein>
    <submittedName>
        <fullName evidence="12">Unannotated protein</fullName>
    </submittedName>
</protein>
<evidence type="ECO:0000313" key="12">
    <source>
        <dbReference type="EMBL" id="CAB4845235.1"/>
    </source>
</evidence>
<dbReference type="AlphaFoldDB" id="A0A6J7BJ55"/>
<evidence type="ECO:0000256" key="4">
    <source>
        <dbReference type="ARBA" id="ARBA00022475"/>
    </source>
</evidence>
<sequence>MAKKRWVGLFFIALGVSMIIVDATIVNVAVPTIIEDLKITSTQAQWIQETYTLVFASLLLVFGRLADRFGRRQMFSLGVLVFIVSSVVAATSGSGNLLIAARLVQGIGGAMMLPTSLSLLNSTFFGKERGIAFAVWGSTIGGTAALGPLLGGWLTTDFTWRWAFGINIPLGLLVLVGVSLCVKESRGEAESGADYVGALLSVLGIGAIVFGLIEGRTYGWWGSLGDRSLLGVNWTWGISPIPLFFVLGIAVIFIFAKVQLKLNALGKPVLLDLSLFKINSFRNANIASAIVSLGEFGLLFSLPLWLQNVRGYSAFGTGVVLLALAIGSFFASGAGGPVGAKRGPVAVVRLGILLELIGVAAIALVISPTTSTWLIVIPLFIYGMGVGLATAQLTGVVLAEVPLEKSGQGSGIASTTRQIGSALGIAILGTVLFSSLGTSLNSRLENQTQIPAATRTALTDGVVSSAGGSIAGLQANPATADVAIEAKAAFSTASRNAAFVASGFLLIGWLATRSLGRRIRKDEGIVS</sequence>
<feature type="transmembrane region" description="Helical" evidence="8">
    <location>
        <begin position="346"/>
        <end position="367"/>
    </location>
</feature>
<evidence type="ECO:0000256" key="1">
    <source>
        <dbReference type="ARBA" id="ARBA00004651"/>
    </source>
</evidence>
<dbReference type="EMBL" id="CAEZXN010000006">
    <property type="protein sequence ID" value="CAB4688641.1"/>
    <property type="molecule type" value="Genomic_DNA"/>
</dbReference>
<evidence type="ECO:0000313" key="10">
    <source>
        <dbReference type="EMBL" id="CAB4678728.1"/>
    </source>
</evidence>
<dbReference type="InterPro" id="IPR020846">
    <property type="entry name" value="MFS_dom"/>
</dbReference>
<feature type="transmembrane region" description="Helical" evidence="8">
    <location>
        <begin position="7"/>
        <end position="34"/>
    </location>
</feature>
<feature type="transmembrane region" description="Helical" evidence="8">
    <location>
        <begin position="132"/>
        <end position="154"/>
    </location>
</feature>
<dbReference type="InterPro" id="IPR036259">
    <property type="entry name" value="MFS_trans_sf"/>
</dbReference>
<evidence type="ECO:0000256" key="2">
    <source>
        <dbReference type="ARBA" id="ARBA00008537"/>
    </source>
</evidence>
<gene>
    <name evidence="10" type="ORF">UFOPK2342_00981</name>
    <name evidence="11" type="ORF">UFOPK2423_00414</name>
    <name evidence="12" type="ORF">UFOPK3266_01482</name>
    <name evidence="13" type="ORF">UFOPK4367_00449</name>
</gene>
<comment type="subcellular location">
    <subcellularLocation>
        <location evidence="1">Cell membrane</location>
        <topology evidence="1">Multi-pass membrane protein</topology>
    </subcellularLocation>
</comment>
<feature type="transmembrane region" description="Helical" evidence="8">
    <location>
        <begin position="286"/>
        <end position="306"/>
    </location>
</feature>